<evidence type="ECO:0008006" key="10">
    <source>
        <dbReference type="Google" id="ProtNLM"/>
    </source>
</evidence>
<keyword evidence="9" id="KW-1185">Reference proteome</keyword>
<dbReference type="SUPFAM" id="SSF48537">
    <property type="entry name" value="Phospholipase C/P1 nuclease"/>
    <property type="match status" value="1"/>
</dbReference>
<protein>
    <recommendedName>
        <fullName evidence="10">Phospholipase C/P1 nuclease</fullName>
    </recommendedName>
</protein>
<organism evidence="8 9">
    <name type="scientific">Hermanssonia centrifuga</name>
    <dbReference type="NCBI Taxonomy" id="98765"/>
    <lineage>
        <taxon>Eukaryota</taxon>
        <taxon>Fungi</taxon>
        <taxon>Dikarya</taxon>
        <taxon>Basidiomycota</taxon>
        <taxon>Agaricomycotina</taxon>
        <taxon>Agaricomycetes</taxon>
        <taxon>Polyporales</taxon>
        <taxon>Meruliaceae</taxon>
        <taxon>Hermanssonia</taxon>
    </lineage>
</organism>
<dbReference type="AlphaFoldDB" id="A0A4S4KVX3"/>
<proteinExistence type="inferred from homology"/>
<dbReference type="PANTHER" id="PTHR33146:SF29">
    <property type="entry name" value="S1_P1 NUCLEASE"/>
    <property type="match status" value="1"/>
</dbReference>
<accession>A0A4S4KVX3</accession>
<dbReference type="InterPro" id="IPR008947">
    <property type="entry name" value="PLipase_C/P1_nuclease_dom_sf"/>
</dbReference>
<sequence>MKFNRACTYAVTTTFILASVPAAYAWGAAGHQIVATIAQIYLHSTTLSNVCEILYPGSSTSRQSPPCNLATIASWADQIKKRQPKYRYTAPLHYIGALGDHPSEACAFPGPRGWAGKKDANVLGAVRNVTNILVEYTNGLYDAEAAADALKFLVHYLGDMHMPLHLTGRDRGGNGDRVTFDGRVTNLHSLWDSLLIAQRLRTIPTNYTRSFPPGTTSVDVESHLRGAIYDPYVRRVMFEGMGVGFVSGRYEKDYLNWLSCPAVETQSVWHTLQTVFGLHQLGDESRWDDDMLCPFAWAKQLHPLNCDLVWPPELDEPPYENAGEVARSSVEETAVTARPNPHPDLLELDTPEYAGRIRDEWVVERLMAMAGVRLAGLLNGLFMNPEAFKEGCTTLPLIAL</sequence>
<dbReference type="GO" id="GO:0004519">
    <property type="term" value="F:endonuclease activity"/>
    <property type="evidence" value="ECO:0007669"/>
    <property type="project" value="UniProtKB-KW"/>
</dbReference>
<dbReference type="PANTHER" id="PTHR33146">
    <property type="entry name" value="ENDONUCLEASE 4"/>
    <property type="match status" value="1"/>
</dbReference>
<evidence type="ECO:0000256" key="7">
    <source>
        <dbReference type="ARBA" id="ARBA00023180"/>
    </source>
</evidence>
<keyword evidence="2" id="KW-0540">Nuclease</keyword>
<reference evidence="8 9" key="1">
    <citation type="submission" date="2019-02" db="EMBL/GenBank/DDBJ databases">
        <title>Genome sequencing of the rare red list fungi Phlebia centrifuga.</title>
        <authorList>
            <person name="Buettner E."/>
            <person name="Kellner H."/>
        </authorList>
    </citation>
    <scope>NUCLEOTIDE SEQUENCE [LARGE SCALE GENOMIC DNA]</scope>
    <source>
        <strain evidence="8 9">DSM 108282</strain>
    </source>
</reference>
<evidence type="ECO:0000256" key="5">
    <source>
        <dbReference type="ARBA" id="ARBA00022801"/>
    </source>
</evidence>
<dbReference type="Proteomes" id="UP000309038">
    <property type="component" value="Unassembled WGS sequence"/>
</dbReference>
<comment type="caution">
    <text evidence="8">The sequence shown here is derived from an EMBL/GenBank/DDBJ whole genome shotgun (WGS) entry which is preliminary data.</text>
</comment>
<evidence type="ECO:0000313" key="9">
    <source>
        <dbReference type="Proteomes" id="UP000309038"/>
    </source>
</evidence>
<dbReference type="GO" id="GO:0006308">
    <property type="term" value="P:DNA catabolic process"/>
    <property type="evidence" value="ECO:0007669"/>
    <property type="project" value="InterPro"/>
</dbReference>
<evidence type="ECO:0000256" key="2">
    <source>
        <dbReference type="ARBA" id="ARBA00022722"/>
    </source>
</evidence>
<keyword evidence="6" id="KW-1015">Disulfide bond</keyword>
<dbReference type="EMBL" id="SGPJ01000030">
    <property type="protein sequence ID" value="THH01160.1"/>
    <property type="molecule type" value="Genomic_DNA"/>
</dbReference>
<keyword evidence="5" id="KW-0378">Hydrolase</keyword>
<evidence type="ECO:0000313" key="8">
    <source>
        <dbReference type="EMBL" id="THH01160.1"/>
    </source>
</evidence>
<comment type="similarity">
    <text evidence="1">Belongs to the nuclease type I family.</text>
</comment>
<dbReference type="Gene3D" id="1.10.575.10">
    <property type="entry name" value="P1 Nuclease"/>
    <property type="match status" value="1"/>
</dbReference>
<keyword evidence="7" id="KW-0325">Glycoprotein</keyword>
<keyword evidence="3" id="KW-0479">Metal-binding</keyword>
<evidence type="ECO:0000256" key="4">
    <source>
        <dbReference type="ARBA" id="ARBA00022759"/>
    </source>
</evidence>
<evidence type="ECO:0000256" key="3">
    <source>
        <dbReference type="ARBA" id="ARBA00022723"/>
    </source>
</evidence>
<dbReference type="GO" id="GO:0046872">
    <property type="term" value="F:metal ion binding"/>
    <property type="evidence" value="ECO:0007669"/>
    <property type="project" value="UniProtKB-KW"/>
</dbReference>
<dbReference type="Pfam" id="PF02265">
    <property type="entry name" value="S1-P1_nuclease"/>
    <property type="match status" value="1"/>
</dbReference>
<dbReference type="InterPro" id="IPR003154">
    <property type="entry name" value="S1/P1nuclease"/>
</dbReference>
<keyword evidence="4" id="KW-0255">Endonuclease</keyword>
<gene>
    <name evidence="8" type="ORF">EW026_g1473</name>
</gene>
<name>A0A4S4KVX3_9APHY</name>
<dbReference type="CDD" id="cd11010">
    <property type="entry name" value="S1-P1_nuclease"/>
    <property type="match status" value="1"/>
</dbReference>
<dbReference type="GO" id="GO:0003676">
    <property type="term" value="F:nucleic acid binding"/>
    <property type="evidence" value="ECO:0007669"/>
    <property type="project" value="InterPro"/>
</dbReference>
<dbReference type="GO" id="GO:0016788">
    <property type="term" value="F:hydrolase activity, acting on ester bonds"/>
    <property type="evidence" value="ECO:0007669"/>
    <property type="project" value="InterPro"/>
</dbReference>
<evidence type="ECO:0000256" key="1">
    <source>
        <dbReference type="ARBA" id="ARBA00009547"/>
    </source>
</evidence>
<evidence type="ECO:0000256" key="6">
    <source>
        <dbReference type="ARBA" id="ARBA00023157"/>
    </source>
</evidence>